<feature type="coiled-coil region" evidence="3">
    <location>
        <begin position="77"/>
        <end position="104"/>
    </location>
</feature>
<reference evidence="6 7" key="1">
    <citation type="submission" date="2019-09" db="EMBL/GenBank/DDBJ databases">
        <title>Genome sequence of Roseospira marina, one of the more divergent members of the non-sulfur purple photosynthetic bacterial family, the Rhodospirillaceae.</title>
        <authorList>
            <person name="Meyer T."/>
            <person name="Kyndt J."/>
        </authorList>
    </citation>
    <scope>NUCLEOTIDE SEQUENCE [LARGE SCALE GENOMIC DNA]</scope>
    <source>
        <strain evidence="6 7">DSM 15113</strain>
    </source>
</reference>
<feature type="domain" description="GGDEF" evidence="5">
    <location>
        <begin position="135"/>
        <end position="261"/>
    </location>
</feature>
<evidence type="ECO:0000256" key="4">
    <source>
        <dbReference type="SAM" id="MobiDB-lite"/>
    </source>
</evidence>
<dbReference type="GO" id="GO:0043709">
    <property type="term" value="P:cell adhesion involved in single-species biofilm formation"/>
    <property type="evidence" value="ECO:0007669"/>
    <property type="project" value="TreeGrafter"/>
</dbReference>
<keyword evidence="7" id="KW-1185">Reference proteome</keyword>
<dbReference type="SUPFAM" id="SSF55073">
    <property type="entry name" value="Nucleotide cyclase"/>
    <property type="match status" value="1"/>
</dbReference>
<dbReference type="AlphaFoldDB" id="A0A5M6IH11"/>
<sequence length="261" mass="27742">MPGVSPVTTGHAVEWLWGGLMRIPERAGPSRGTRVYGRTSSSDEAAGTARGEGLDRPVAHVLGIPDSDMTPPVQAAMDRLLAEVSQLHDEVASLRERLNRAESLADTDPLVPLRNRRAFVRELERMIAYAARPGNAVALLMVDVDGLKPINDQGGHAAGDEAIRQIAAALVECTRGSDLLGRLGGDEFGVVLMDTDRAGAEDIAARITATVAERVVLMPDGPRPLSVSCGLCAFEPGLTMQDVLARADAALYRQKAARPAH</sequence>
<accession>A0A5M6IH11</accession>
<name>A0A5M6IH11_9PROT</name>
<dbReference type="InterPro" id="IPR000160">
    <property type="entry name" value="GGDEF_dom"/>
</dbReference>
<dbReference type="GO" id="GO:1902201">
    <property type="term" value="P:negative regulation of bacterial-type flagellum-dependent cell motility"/>
    <property type="evidence" value="ECO:0007669"/>
    <property type="project" value="TreeGrafter"/>
</dbReference>
<dbReference type="PROSITE" id="PS50887">
    <property type="entry name" value="GGDEF"/>
    <property type="match status" value="1"/>
</dbReference>
<dbReference type="EMBL" id="VWPJ01000001">
    <property type="protein sequence ID" value="KAA5607590.1"/>
    <property type="molecule type" value="Genomic_DNA"/>
</dbReference>
<keyword evidence="3" id="KW-0175">Coiled coil</keyword>
<evidence type="ECO:0000256" key="1">
    <source>
        <dbReference type="ARBA" id="ARBA00012528"/>
    </source>
</evidence>
<comment type="catalytic activity">
    <reaction evidence="2">
        <text>2 GTP = 3',3'-c-di-GMP + 2 diphosphate</text>
        <dbReference type="Rhea" id="RHEA:24898"/>
        <dbReference type="ChEBI" id="CHEBI:33019"/>
        <dbReference type="ChEBI" id="CHEBI:37565"/>
        <dbReference type="ChEBI" id="CHEBI:58805"/>
        <dbReference type="EC" id="2.7.7.65"/>
    </reaction>
</comment>
<evidence type="ECO:0000259" key="5">
    <source>
        <dbReference type="PROSITE" id="PS50887"/>
    </source>
</evidence>
<dbReference type="Pfam" id="PF00990">
    <property type="entry name" value="GGDEF"/>
    <property type="match status" value="1"/>
</dbReference>
<dbReference type="OrthoDB" id="9793210at2"/>
<dbReference type="PANTHER" id="PTHR45138:SF9">
    <property type="entry name" value="DIGUANYLATE CYCLASE DGCM-RELATED"/>
    <property type="match status" value="1"/>
</dbReference>
<dbReference type="CDD" id="cd01949">
    <property type="entry name" value="GGDEF"/>
    <property type="match status" value="1"/>
</dbReference>
<evidence type="ECO:0000256" key="3">
    <source>
        <dbReference type="SAM" id="Coils"/>
    </source>
</evidence>
<evidence type="ECO:0000313" key="7">
    <source>
        <dbReference type="Proteomes" id="UP000324065"/>
    </source>
</evidence>
<organism evidence="6 7">
    <name type="scientific">Roseospira marina</name>
    <dbReference type="NCBI Taxonomy" id="140057"/>
    <lineage>
        <taxon>Bacteria</taxon>
        <taxon>Pseudomonadati</taxon>
        <taxon>Pseudomonadota</taxon>
        <taxon>Alphaproteobacteria</taxon>
        <taxon>Rhodospirillales</taxon>
        <taxon>Rhodospirillaceae</taxon>
        <taxon>Roseospira</taxon>
    </lineage>
</organism>
<dbReference type="InterPro" id="IPR050469">
    <property type="entry name" value="Diguanylate_Cyclase"/>
</dbReference>
<dbReference type="InterPro" id="IPR029787">
    <property type="entry name" value="Nucleotide_cyclase"/>
</dbReference>
<gene>
    <name evidence="6" type="ORF">F1188_02180</name>
</gene>
<dbReference type="InterPro" id="IPR043128">
    <property type="entry name" value="Rev_trsase/Diguanyl_cyclase"/>
</dbReference>
<dbReference type="Gene3D" id="3.30.70.270">
    <property type="match status" value="1"/>
</dbReference>
<dbReference type="Proteomes" id="UP000324065">
    <property type="component" value="Unassembled WGS sequence"/>
</dbReference>
<dbReference type="GO" id="GO:0052621">
    <property type="term" value="F:diguanylate cyclase activity"/>
    <property type="evidence" value="ECO:0007669"/>
    <property type="project" value="UniProtKB-EC"/>
</dbReference>
<evidence type="ECO:0000313" key="6">
    <source>
        <dbReference type="EMBL" id="KAA5607590.1"/>
    </source>
</evidence>
<dbReference type="EC" id="2.7.7.65" evidence="1"/>
<proteinExistence type="predicted"/>
<dbReference type="NCBIfam" id="TIGR00254">
    <property type="entry name" value="GGDEF"/>
    <property type="match status" value="1"/>
</dbReference>
<protein>
    <recommendedName>
        <fullName evidence="1">diguanylate cyclase</fullName>
        <ecNumber evidence="1">2.7.7.65</ecNumber>
    </recommendedName>
</protein>
<dbReference type="SMART" id="SM00267">
    <property type="entry name" value="GGDEF"/>
    <property type="match status" value="1"/>
</dbReference>
<feature type="region of interest" description="Disordered" evidence="4">
    <location>
        <begin position="28"/>
        <end position="54"/>
    </location>
</feature>
<evidence type="ECO:0000256" key="2">
    <source>
        <dbReference type="ARBA" id="ARBA00034247"/>
    </source>
</evidence>
<dbReference type="PANTHER" id="PTHR45138">
    <property type="entry name" value="REGULATORY COMPONENTS OF SENSORY TRANSDUCTION SYSTEM"/>
    <property type="match status" value="1"/>
</dbReference>
<dbReference type="GO" id="GO:0005886">
    <property type="term" value="C:plasma membrane"/>
    <property type="evidence" value="ECO:0007669"/>
    <property type="project" value="TreeGrafter"/>
</dbReference>
<comment type="caution">
    <text evidence="6">The sequence shown here is derived from an EMBL/GenBank/DDBJ whole genome shotgun (WGS) entry which is preliminary data.</text>
</comment>